<gene>
    <name evidence="1" type="ORF">E1B28_003365</name>
</gene>
<dbReference type="KEGG" id="more:E1B28_003365"/>
<dbReference type="OrthoDB" id="10675039at2759"/>
<keyword evidence="2" id="KW-1185">Reference proteome</keyword>
<evidence type="ECO:0000313" key="2">
    <source>
        <dbReference type="Proteomes" id="UP001049176"/>
    </source>
</evidence>
<dbReference type="EMBL" id="CM032191">
    <property type="protein sequence ID" value="KAG7085827.1"/>
    <property type="molecule type" value="Genomic_DNA"/>
</dbReference>
<dbReference type="Proteomes" id="UP001049176">
    <property type="component" value="Chromosome 11"/>
</dbReference>
<sequence>METQTQQARCCAFDRSAKELEKFGDRMHDCYGITVVAAMSSQSVSDDRSLMYLYDRDGSLRTAVMGAIRSLQN</sequence>
<comment type="caution">
    <text evidence="1">The sequence shown here is derived from an EMBL/GenBank/DDBJ whole genome shotgun (WGS) entry which is preliminary data.</text>
</comment>
<reference evidence="1" key="1">
    <citation type="journal article" date="2021" name="Genome Biol. Evol.">
        <title>The assembled and annotated genome of the fairy-ring fungus Marasmius oreades.</title>
        <authorList>
            <person name="Hiltunen M."/>
            <person name="Ament-Velasquez S.L."/>
            <person name="Johannesson H."/>
        </authorList>
    </citation>
    <scope>NUCLEOTIDE SEQUENCE</scope>
    <source>
        <strain evidence="1">03SP1</strain>
    </source>
</reference>
<protein>
    <submittedName>
        <fullName evidence="1">Uncharacterized protein</fullName>
    </submittedName>
</protein>
<proteinExistence type="predicted"/>
<dbReference type="AlphaFoldDB" id="A0A9P7RLT3"/>
<dbReference type="GeneID" id="66072441"/>
<organism evidence="1 2">
    <name type="scientific">Marasmius oreades</name>
    <name type="common">fairy-ring Marasmius</name>
    <dbReference type="NCBI Taxonomy" id="181124"/>
    <lineage>
        <taxon>Eukaryota</taxon>
        <taxon>Fungi</taxon>
        <taxon>Dikarya</taxon>
        <taxon>Basidiomycota</taxon>
        <taxon>Agaricomycotina</taxon>
        <taxon>Agaricomycetes</taxon>
        <taxon>Agaricomycetidae</taxon>
        <taxon>Agaricales</taxon>
        <taxon>Marasmiineae</taxon>
        <taxon>Marasmiaceae</taxon>
        <taxon>Marasmius</taxon>
    </lineage>
</organism>
<name>A0A9P7RLT3_9AGAR</name>
<evidence type="ECO:0000313" key="1">
    <source>
        <dbReference type="EMBL" id="KAG7085827.1"/>
    </source>
</evidence>
<accession>A0A9P7RLT3</accession>
<dbReference type="RefSeq" id="XP_043002298.1">
    <property type="nucleotide sequence ID" value="XM_043160342.1"/>
</dbReference>